<feature type="region of interest" description="Disordered" evidence="1">
    <location>
        <begin position="44"/>
        <end position="79"/>
    </location>
</feature>
<sequence>MLPQVADAGNGDEYVGAHEGDLALDVTLLVPRVGVAEPRLEAVVEPEPAEELGLPHLVEDPAPRPGRVVEHDDGRDSPHVAEDVGEALARALRRAPPEHLEPRHAGVRERDHEEQHPLPAVRGVEVGLACV</sequence>
<accession>A0A921GFR0</accession>
<reference evidence="2" key="1">
    <citation type="journal article" date="2021" name="PeerJ">
        <title>Extensive microbial diversity within the chicken gut microbiome revealed by metagenomics and culture.</title>
        <authorList>
            <person name="Gilroy R."/>
            <person name="Ravi A."/>
            <person name="Getino M."/>
            <person name="Pursley I."/>
            <person name="Horton D.L."/>
            <person name="Alikhan N.F."/>
            <person name="Baker D."/>
            <person name="Gharbi K."/>
            <person name="Hall N."/>
            <person name="Watson M."/>
            <person name="Adriaenssens E.M."/>
            <person name="Foster-Nyarko E."/>
            <person name="Jarju S."/>
            <person name="Secka A."/>
            <person name="Antonio M."/>
            <person name="Oren A."/>
            <person name="Chaudhuri R.R."/>
            <person name="La Ragione R."/>
            <person name="Hildebrand F."/>
            <person name="Pallen M.J."/>
        </authorList>
    </citation>
    <scope>NUCLEOTIDE SEQUENCE</scope>
    <source>
        <strain evidence="2">CHK124-7917</strain>
    </source>
</reference>
<name>A0A921GFR0_9ACTN</name>
<feature type="compositionally biased region" description="Basic and acidic residues" evidence="1">
    <location>
        <begin position="57"/>
        <end position="79"/>
    </location>
</feature>
<organism evidence="2 3">
    <name type="scientific">Thermophilibacter provencensis</name>
    <dbReference type="NCBI Taxonomy" id="1852386"/>
    <lineage>
        <taxon>Bacteria</taxon>
        <taxon>Bacillati</taxon>
        <taxon>Actinomycetota</taxon>
        <taxon>Coriobacteriia</taxon>
        <taxon>Coriobacteriales</taxon>
        <taxon>Atopobiaceae</taxon>
        <taxon>Thermophilibacter</taxon>
    </lineage>
</organism>
<dbReference type="EMBL" id="DYWQ01000098">
    <property type="protein sequence ID" value="HJF45492.1"/>
    <property type="molecule type" value="Genomic_DNA"/>
</dbReference>
<dbReference type="RefSeq" id="WP_274959252.1">
    <property type="nucleotide sequence ID" value="NZ_DYWQ01000098.1"/>
</dbReference>
<dbReference type="AlphaFoldDB" id="A0A921GFR0"/>
<comment type="caution">
    <text evidence="2">The sequence shown here is derived from an EMBL/GenBank/DDBJ whole genome shotgun (WGS) entry which is preliminary data.</text>
</comment>
<feature type="compositionally biased region" description="Basic and acidic residues" evidence="1">
    <location>
        <begin position="95"/>
        <end position="115"/>
    </location>
</feature>
<dbReference type="Proteomes" id="UP000697330">
    <property type="component" value="Unassembled WGS sequence"/>
</dbReference>
<protein>
    <submittedName>
        <fullName evidence="2">Uncharacterized protein</fullName>
    </submittedName>
</protein>
<feature type="region of interest" description="Disordered" evidence="1">
    <location>
        <begin position="92"/>
        <end position="115"/>
    </location>
</feature>
<gene>
    <name evidence="2" type="ORF">K8U72_06895</name>
</gene>
<reference evidence="2" key="2">
    <citation type="submission" date="2021-09" db="EMBL/GenBank/DDBJ databases">
        <authorList>
            <person name="Gilroy R."/>
        </authorList>
    </citation>
    <scope>NUCLEOTIDE SEQUENCE</scope>
    <source>
        <strain evidence="2">CHK124-7917</strain>
    </source>
</reference>
<proteinExistence type="predicted"/>
<evidence type="ECO:0000256" key="1">
    <source>
        <dbReference type="SAM" id="MobiDB-lite"/>
    </source>
</evidence>
<feature type="compositionally biased region" description="Low complexity" evidence="1">
    <location>
        <begin position="44"/>
        <end position="54"/>
    </location>
</feature>
<evidence type="ECO:0000313" key="3">
    <source>
        <dbReference type="Proteomes" id="UP000697330"/>
    </source>
</evidence>
<evidence type="ECO:0000313" key="2">
    <source>
        <dbReference type="EMBL" id="HJF45492.1"/>
    </source>
</evidence>